<sequence>MLAVKRVEKSPKGCWTCKRRKIGCDRSLPACSNCIRTQRACEGYGIKLSWPDENSDGRRANPIKDSCSSEHFFSSFPAGQIYFLNTADEDLTQTVKKPPPIAITRWQSSDPSRISFHPPTSLPFGYENVTNNQESLVLAYFTDVLSRMVTTIDDARNGFRTILLPMALSETNHATSGLRQAMFAISAYHLWGHDTAVKYKLSAIRHLSKSFQDGEDAILPQFATSMMLCIGDVFDSVDGSWTKHLNAAKAICERIPRHGNHGDDVFFLQTLLEYHDVLKGFSTGRYPDFAVQSTVAGGTLAMPRIGKESTTIIGALGCSRELMNIIALITHLHSLVPLKPELMTLATLIQARLETLTQSPLFVPDTNAGIQDTTRVMSTAELYRLASLIYLHTTVLPLPRSSPQLQSLVSQSLALLETFAVCTSPWPLFVTAIEVNNDVDRVRVLCVLETMRRIRRIGNVDVLQKVVEVVWKQVDLKADDIGNGNEARLDWREFFDMRDRLPSFI</sequence>
<evidence type="ECO:0000313" key="4">
    <source>
        <dbReference type="EMBL" id="KUJ22952.1"/>
    </source>
</evidence>
<feature type="domain" description="Zn(2)-C6 fungal-type" evidence="3">
    <location>
        <begin position="13"/>
        <end position="41"/>
    </location>
</feature>
<dbReference type="SUPFAM" id="SSF57701">
    <property type="entry name" value="Zn2/Cys6 DNA-binding domain"/>
    <property type="match status" value="1"/>
</dbReference>
<dbReference type="AlphaFoldDB" id="A0A194XTD0"/>
<gene>
    <name evidence="4" type="ORF">LY89DRAFT_162264</name>
</gene>
<evidence type="ECO:0000256" key="2">
    <source>
        <dbReference type="ARBA" id="ARBA00023242"/>
    </source>
</evidence>
<name>A0A194XTD0_MOLSC</name>
<dbReference type="GO" id="GO:0045944">
    <property type="term" value="P:positive regulation of transcription by RNA polymerase II"/>
    <property type="evidence" value="ECO:0007669"/>
    <property type="project" value="TreeGrafter"/>
</dbReference>
<dbReference type="RefSeq" id="XP_018077307.1">
    <property type="nucleotide sequence ID" value="XM_018205509.1"/>
</dbReference>
<keyword evidence="5" id="KW-1185">Reference proteome</keyword>
<dbReference type="Pfam" id="PF00172">
    <property type="entry name" value="Zn_clus"/>
    <property type="match status" value="1"/>
</dbReference>
<dbReference type="SMART" id="SM00066">
    <property type="entry name" value="GAL4"/>
    <property type="match status" value="1"/>
</dbReference>
<dbReference type="Gene3D" id="4.10.240.10">
    <property type="entry name" value="Zn(2)-C6 fungal-type DNA-binding domain"/>
    <property type="match status" value="1"/>
</dbReference>
<dbReference type="Proteomes" id="UP000070700">
    <property type="component" value="Unassembled WGS sequence"/>
</dbReference>
<dbReference type="InterPro" id="IPR001138">
    <property type="entry name" value="Zn2Cys6_DnaBD"/>
</dbReference>
<dbReference type="CDD" id="cd00067">
    <property type="entry name" value="GAL4"/>
    <property type="match status" value="1"/>
</dbReference>
<evidence type="ECO:0000259" key="3">
    <source>
        <dbReference type="PROSITE" id="PS50048"/>
    </source>
</evidence>
<dbReference type="GO" id="GO:0000981">
    <property type="term" value="F:DNA-binding transcription factor activity, RNA polymerase II-specific"/>
    <property type="evidence" value="ECO:0007669"/>
    <property type="project" value="InterPro"/>
</dbReference>
<evidence type="ECO:0000256" key="1">
    <source>
        <dbReference type="ARBA" id="ARBA00004123"/>
    </source>
</evidence>
<dbReference type="InParanoid" id="A0A194XTD0"/>
<evidence type="ECO:0000313" key="5">
    <source>
        <dbReference type="Proteomes" id="UP000070700"/>
    </source>
</evidence>
<dbReference type="PANTHER" id="PTHR37534:SF49">
    <property type="entry name" value="LYSINE BIOSYNTHESIS REGULATORY PROTEIN LYS14"/>
    <property type="match status" value="1"/>
</dbReference>
<dbReference type="InterPro" id="IPR036864">
    <property type="entry name" value="Zn2-C6_fun-type_DNA-bd_sf"/>
</dbReference>
<keyword evidence="2" id="KW-0539">Nucleus</keyword>
<comment type="subcellular location">
    <subcellularLocation>
        <location evidence="1">Nucleus</location>
    </subcellularLocation>
</comment>
<protein>
    <recommendedName>
        <fullName evidence="3">Zn(2)-C6 fungal-type domain-containing protein</fullName>
    </recommendedName>
</protein>
<reference evidence="4 5" key="1">
    <citation type="submission" date="2015-10" db="EMBL/GenBank/DDBJ databases">
        <title>Full genome of DAOMC 229536 Phialocephala scopiformis, a fungal endophyte of spruce producing the potent anti-insectan compound rugulosin.</title>
        <authorList>
            <consortium name="DOE Joint Genome Institute"/>
            <person name="Walker A.K."/>
            <person name="Frasz S.L."/>
            <person name="Seifert K.A."/>
            <person name="Miller J.D."/>
            <person name="Mondo S.J."/>
            <person name="Labutti K."/>
            <person name="Lipzen A."/>
            <person name="Dockter R."/>
            <person name="Kennedy M."/>
            <person name="Grigoriev I.V."/>
            <person name="Spatafora J.W."/>
        </authorList>
    </citation>
    <scope>NUCLEOTIDE SEQUENCE [LARGE SCALE GENOMIC DNA]</scope>
    <source>
        <strain evidence="4 5">CBS 120377</strain>
    </source>
</reference>
<dbReference type="OrthoDB" id="5130013at2759"/>
<organism evidence="4 5">
    <name type="scientific">Mollisia scopiformis</name>
    <name type="common">Conifer needle endophyte fungus</name>
    <name type="synonym">Phialocephala scopiformis</name>
    <dbReference type="NCBI Taxonomy" id="149040"/>
    <lineage>
        <taxon>Eukaryota</taxon>
        <taxon>Fungi</taxon>
        <taxon>Dikarya</taxon>
        <taxon>Ascomycota</taxon>
        <taxon>Pezizomycotina</taxon>
        <taxon>Leotiomycetes</taxon>
        <taxon>Helotiales</taxon>
        <taxon>Mollisiaceae</taxon>
        <taxon>Mollisia</taxon>
    </lineage>
</organism>
<accession>A0A194XTD0</accession>
<dbReference type="Pfam" id="PF11951">
    <property type="entry name" value="Fungal_trans_2"/>
    <property type="match status" value="1"/>
</dbReference>
<dbReference type="GeneID" id="28815235"/>
<dbReference type="PROSITE" id="PS00463">
    <property type="entry name" value="ZN2_CY6_FUNGAL_1"/>
    <property type="match status" value="1"/>
</dbReference>
<dbReference type="GO" id="GO:0008270">
    <property type="term" value="F:zinc ion binding"/>
    <property type="evidence" value="ECO:0007669"/>
    <property type="project" value="InterPro"/>
</dbReference>
<dbReference type="KEGG" id="psco:LY89DRAFT_162264"/>
<dbReference type="FunCoup" id="A0A194XTD0">
    <property type="interactions" value="237"/>
</dbReference>
<dbReference type="PROSITE" id="PS50048">
    <property type="entry name" value="ZN2_CY6_FUNGAL_2"/>
    <property type="match status" value="1"/>
</dbReference>
<dbReference type="STRING" id="149040.A0A194XTD0"/>
<dbReference type="GO" id="GO:0000976">
    <property type="term" value="F:transcription cis-regulatory region binding"/>
    <property type="evidence" value="ECO:0007669"/>
    <property type="project" value="TreeGrafter"/>
</dbReference>
<dbReference type="EMBL" id="KQ947405">
    <property type="protein sequence ID" value="KUJ22952.1"/>
    <property type="molecule type" value="Genomic_DNA"/>
</dbReference>
<dbReference type="GO" id="GO:0005634">
    <property type="term" value="C:nucleus"/>
    <property type="evidence" value="ECO:0007669"/>
    <property type="project" value="UniProtKB-SubCell"/>
</dbReference>
<dbReference type="InterPro" id="IPR021858">
    <property type="entry name" value="Fun_TF"/>
</dbReference>
<dbReference type="PANTHER" id="PTHR37534">
    <property type="entry name" value="TRANSCRIPTIONAL ACTIVATOR PROTEIN UGA3"/>
    <property type="match status" value="1"/>
</dbReference>
<proteinExistence type="predicted"/>